<keyword evidence="1" id="KW-0547">Nucleotide-binding</keyword>
<organism evidence="3 4">
    <name type="scientific">Leptolyngbya cf. ectocarpi LEGE 11479</name>
    <dbReference type="NCBI Taxonomy" id="1828722"/>
    <lineage>
        <taxon>Bacteria</taxon>
        <taxon>Bacillati</taxon>
        <taxon>Cyanobacteriota</taxon>
        <taxon>Cyanophyceae</taxon>
        <taxon>Leptolyngbyales</taxon>
        <taxon>Leptolyngbyaceae</taxon>
        <taxon>Leptolyngbya group</taxon>
        <taxon>Leptolyngbya</taxon>
    </lineage>
</organism>
<dbReference type="InterPro" id="IPR011761">
    <property type="entry name" value="ATP-grasp"/>
</dbReference>
<sequence length="372" mass="41956">MKIFNHDIMMSTLDTSGGIHLFSGRALGLSSPGDKVQLHADLAQDWPHARDHYNRIGLEHSDDIIWNVDFEELTQYSSEQISVYFFGYAFDHDQESAQRLRQVDNEWYQAVRYINSKNNFMELAHKLGVAVPGTQCFSNRAELGNLEAFSYPCYIKLAVSDHGVGIVRCADSAELLSASEQFPKDKPFQIQTEIHASAFLNLQYRVTSQGIERALVSEQILDGCVHGGNRYPTKHQPWDVVEPMAQWMYENGMKGTFGFDVAVVDDPEGPRYLAIECNPRFNGSSYPTELAERLEIDTWCSETLSTDYRQLADLPMEGLEFDPVTKTGVVLVNWGTVQAGKLTVLLAGSVEQQAELSHRIRHQWSRQTLAVG</sequence>
<keyword evidence="1" id="KW-0067">ATP-binding</keyword>
<dbReference type="PROSITE" id="PS50975">
    <property type="entry name" value="ATP_GRASP"/>
    <property type="match status" value="1"/>
</dbReference>
<dbReference type="SUPFAM" id="SSF56059">
    <property type="entry name" value="Glutathione synthetase ATP-binding domain-like"/>
    <property type="match status" value="1"/>
</dbReference>
<keyword evidence="4" id="KW-1185">Reference proteome</keyword>
<evidence type="ECO:0000313" key="4">
    <source>
        <dbReference type="Proteomes" id="UP000615026"/>
    </source>
</evidence>
<name>A0A928ZR84_LEPEC</name>
<proteinExistence type="predicted"/>
<evidence type="ECO:0000256" key="1">
    <source>
        <dbReference type="PROSITE-ProRule" id="PRU00409"/>
    </source>
</evidence>
<gene>
    <name evidence="3" type="ORF">IQ260_10375</name>
</gene>
<dbReference type="Gene3D" id="3.30.470.20">
    <property type="entry name" value="ATP-grasp fold, B domain"/>
    <property type="match status" value="1"/>
</dbReference>
<accession>A0A928ZR84</accession>
<dbReference type="AlphaFoldDB" id="A0A928ZR84"/>
<protein>
    <submittedName>
        <fullName evidence="3">ATP-grasp domain-containing protein</fullName>
    </submittedName>
</protein>
<evidence type="ECO:0000259" key="2">
    <source>
        <dbReference type="PROSITE" id="PS50975"/>
    </source>
</evidence>
<reference evidence="3" key="1">
    <citation type="submission" date="2020-10" db="EMBL/GenBank/DDBJ databases">
        <authorList>
            <person name="Castelo-Branco R."/>
            <person name="Eusebio N."/>
            <person name="Adriana R."/>
            <person name="Vieira A."/>
            <person name="Brugerolle De Fraissinette N."/>
            <person name="Rezende De Castro R."/>
            <person name="Schneider M.P."/>
            <person name="Vasconcelos V."/>
            <person name="Leao P.N."/>
        </authorList>
    </citation>
    <scope>NUCLEOTIDE SEQUENCE</scope>
    <source>
        <strain evidence="3">LEGE 11479</strain>
    </source>
</reference>
<dbReference type="GO" id="GO:0046872">
    <property type="term" value="F:metal ion binding"/>
    <property type="evidence" value="ECO:0007669"/>
    <property type="project" value="InterPro"/>
</dbReference>
<feature type="domain" description="ATP-grasp" evidence="2">
    <location>
        <begin position="121"/>
        <end position="305"/>
    </location>
</feature>
<dbReference type="EMBL" id="JADEXP010000073">
    <property type="protein sequence ID" value="MBE9067060.1"/>
    <property type="molecule type" value="Genomic_DNA"/>
</dbReference>
<comment type="caution">
    <text evidence="3">The sequence shown here is derived from an EMBL/GenBank/DDBJ whole genome shotgun (WGS) entry which is preliminary data.</text>
</comment>
<dbReference type="Proteomes" id="UP000615026">
    <property type="component" value="Unassembled WGS sequence"/>
</dbReference>
<dbReference type="GO" id="GO:0005524">
    <property type="term" value="F:ATP binding"/>
    <property type="evidence" value="ECO:0007669"/>
    <property type="project" value="UniProtKB-UniRule"/>
</dbReference>
<evidence type="ECO:0000313" key="3">
    <source>
        <dbReference type="EMBL" id="MBE9067060.1"/>
    </source>
</evidence>